<keyword evidence="2" id="KW-1185">Reference proteome</keyword>
<dbReference type="Proteomes" id="UP000507470">
    <property type="component" value="Unassembled WGS sequence"/>
</dbReference>
<gene>
    <name evidence="1" type="ORF">MCOR_26200</name>
</gene>
<accession>A0A6J8C477</accession>
<evidence type="ECO:0008006" key="3">
    <source>
        <dbReference type="Google" id="ProtNLM"/>
    </source>
</evidence>
<sequence length="305" mass="34797">MDWVMKFLPMSLREKQSDWFGQKGVNWHVSVCIYKSENEELKHRTFAHCVEATKQDWYTVSALLEHTLQTIKIYIRRCDFSEAQSGKSYCDAKIAHMRGKIRQCVSNGKNVVCASDMKSAIDDYGGVSGCQAAHLEITNILDDHRATGLIKGISKISNIEFQENMQITMWKAYGIGQGRNISVQGQMNRQDERSLKVIADFKPPMKVEGSIKQSSSGDGFGCQEGCVETFTSFMDMHMHCLIGDHNYNLQQMSTYDKIKLRWYDACINLSEILNFSRIDGSQPNISQDISKEQQGWALKKKERSM</sequence>
<dbReference type="PANTHER" id="PTHR33845:SF1">
    <property type="entry name" value="C2H2-TYPE DOMAIN-CONTAINING PROTEIN"/>
    <property type="match status" value="1"/>
</dbReference>
<protein>
    <recommendedName>
        <fullName evidence="3">C2H2-type domain-containing protein</fullName>
    </recommendedName>
</protein>
<organism evidence="1 2">
    <name type="scientific">Mytilus coruscus</name>
    <name type="common">Sea mussel</name>
    <dbReference type="NCBI Taxonomy" id="42192"/>
    <lineage>
        <taxon>Eukaryota</taxon>
        <taxon>Metazoa</taxon>
        <taxon>Spiralia</taxon>
        <taxon>Lophotrochozoa</taxon>
        <taxon>Mollusca</taxon>
        <taxon>Bivalvia</taxon>
        <taxon>Autobranchia</taxon>
        <taxon>Pteriomorphia</taxon>
        <taxon>Mytilida</taxon>
        <taxon>Mytiloidea</taxon>
        <taxon>Mytilidae</taxon>
        <taxon>Mytilinae</taxon>
        <taxon>Mytilus</taxon>
    </lineage>
</organism>
<dbReference type="EMBL" id="CACVKT020004667">
    <property type="protein sequence ID" value="CAC5391175.1"/>
    <property type="molecule type" value="Genomic_DNA"/>
</dbReference>
<proteinExistence type="predicted"/>
<evidence type="ECO:0000313" key="2">
    <source>
        <dbReference type="Proteomes" id="UP000507470"/>
    </source>
</evidence>
<dbReference type="OrthoDB" id="6111843at2759"/>
<dbReference type="PANTHER" id="PTHR33845">
    <property type="entry name" value="C2H2-TYPE DOMAIN-CONTAINING PROTEIN"/>
    <property type="match status" value="1"/>
</dbReference>
<name>A0A6J8C477_MYTCO</name>
<reference evidence="1 2" key="1">
    <citation type="submission" date="2020-06" db="EMBL/GenBank/DDBJ databases">
        <authorList>
            <person name="Li R."/>
            <person name="Bekaert M."/>
        </authorList>
    </citation>
    <scope>NUCLEOTIDE SEQUENCE [LARGE SCALE GENOMIC DNA]</scope>
    <source>
        <strain evidence="2">wild</strain>
    </source>
</reference>
<dbReference type="AlphaFoldDB" id="A0A6J8C477"/>
<evidence type="ECO:0000313" key="1">
    <source>
        <dbReference type="EMBL" id="CAC5391175.1"/>
    </source>
</evidence>